<organism evidence="2 4">
    <name type="scientific">Lactobacillus acetotolerans</name>
    <dbReference type="NCBI Taxonomy" id="1600"/>
    <lineage>
        <taxon>Bacteria</taxon>
        <taxon>Bacillati</taxon>
        <taxon>Bacillota</taxon>
        <taxon>Bacilli</taxon>
        <taxon>Lactobacillales</taxon>
        <taxon>Lactobacillaceae</taxon>
        <taxon>Lactobacillus</taxon>
    </lineage>
</organism>
<reference evidence="3 5" key="2">
    <citation type="submission" date="2019-09" db="EMBL/GenBank/DDBJ databases">
        <title>Genome sequencing of Lactobacillus acetotolerans.</title>
        <authorList>
            <person name="Kim K."/>
        </authorList>
    </citation>
    <scope>NUCLEOTIDE SEQUENCE [LARGE SCALE GENOMIC DNA]</scope>
    <source>
        <strain evidence="3 5">LA749</strain>
    </source>
</reference>
<reference evidence="2 4" key="1">
    <citation type="submission" date="2015-03" db="EMBL/GenBank/DDBJ databases">
        <title>Complete genome sequence of Lactobacillus acetotolerans NBRC 13120.</title>
        <authorList>
            <person name="Toh H."/>
            <person name="Morita H."/>
            <person name="Fujita N."/>
        </authorList>
    </citation>
    <scope>NUCLEOTIDE SEQUENCE [LARGE SCALE GENOMIC DNA]</scope>
    <source>
        <strain evidence="2 4">NBRC 13120</strain>
    </source>
</reference>
<dbReference type="PATRIC" id="fig|1600.4.peg.905"/>
<dbReference type="GeneID" id="78212255"/>
<sequence>MQRLWVTGYRSYELNTFGDKDPKIKVIKYVLKNYFINLLENGQLDWIITGANLGVEQWASEVAVQLRKTYPVRVSIMTPYEEFANRWNENNQLKFLNLKKAVDFFASTSNNPYQSPVQLRNYQNFMLLHTDRAMMIYDEEHPGKPKFDYHAIKSYQKENKYPLDLIDFYDLQDAAEEYQDTQQSDRFSE</sequence>
<evidence type="ECO:0000313" key="4">
    <source>
        <dbReference type="Proteomes" id="UP000035709"/>
    </source>
</evidence>
<protein>
    <recommendedName>
        <fullName evidence="1">UPF0398 protein LA749_04565</fullName>
    </recommendedName>
</protein>
<dbReference type="NCBIfam" id="NF010181">
    <property type="entry name" value="PRK13660.1"/>
    <property type="match status" value="1"/>
</dbReference>
<accession>A0A0D6A383</accession>
<evidence type="ECO:0000256" key="1">
    <source>
        <dbReference type="HAMAP-Rule" id="MF_01575"/>
    </source>
</evidence>
<dbReference type="HAMAP" id="MF_01575">
    <property type="entry name" value="UPF0398"/>
    <property type="match status" value="1"/>
</dbReference>
<dbReference type="STRING" id="1600.LBAT_0883"/>
<comment type="similarity">
    <text evidence="1">Belongs to the UPF0398 family.</text>
</comment>
<dbReference type="KEGG" id="lae:LBAT_0883"/>
<proteinExistence type="inferred from homology"/>
<dbReference type="Pfam" id="PF06908">
    <property type="entry name" value="YpsA"/>
    <property type="match status" value="1"/>
</dbReference>
<dbReference type="Proteomes" id="UP000325393">
    <property type="component" value="Chromosome"/>
</dbReference>
<gene>
    <name evidence="3" type="ORF">LA749_04565</name>
    <name evidence="2" type="ORF">LBAT_0883</name>
</gene>
<dbReference type="Gene3D" id="3.40.50.450">
    <property type="match status" value="1"/>
</dbReference>
<evidence type="ECO:0000313" key="3">
    <source>
        <dbReference type="EMBL" id="QFG51305.1"/>
    </source>
</evidence>
<name>A0A0D6A383_9LACO</name>
<dbReference type="SUPFAM" id="SSF102405">
    <property type="entry name" value="MCP/YpsA-like"/>
    <property type="match status" value="1"/>
</dbReference>
<dbReference type="PANTHER" id="PTHR38440:SF1">
    <property type="entry name" value="UPF0398 PROTEIN SPR0331"/>
    <property type="match status" value="1"/>
</dbReference>
<dbReference type="EMBL" id="CP044496">
    <property type="protein sequence ID" value="QFG51305.1"/>
    <property type="molecule type" value="Genomic_DNA"/>
</dbReference>
<dbReference type="InterPro" id="IPR010697">
    <property type="entry name" value="YspA"/>
</dbReference>
<evidence type="ECO:0000313" key="5">
    <source>
        <dbReference type="Proteomes" id="UP000325393"/>
    </source>
</evidence>
<keyword evidence="4" id="KW-1185">Reference proteome</keyword>
<dbReference type="OrthoDB" id="2301957at2"/>
<dbReference type="PANTHER" id="PTHR38440">
    <property type="entry name" value="UPF0398 PROTEIN YPSA"/>
    <property type="match status" value="1"/>
</dbReference>
<dbReference type="PIRSF" id="PIRSF021290">
    <property type="entry name" value="DUF1273"/>
    <property type="match status" value="1"/>
</dbReference>
<dbReference type="RefSeq" id="WP_056969671.1">
    <property type="nucleotide sequence ID" value="NZ_AP014808.1"/>
</dbReference>
<dbReference type="EMBL" id="AP014808">
    <property type="protein sequence ID" value="BAQ57272.1"/>
    <property type="molecule type" value="Genomic_DNA"/>
</dbReference>
<dbReference type="AlphaFoldDB" id="A0A0D6A383"/>
<dbReference type="Proteomes" id="UP000035709">
    <property type="component" value="Chromosome"/>
</dbReference>
<evidence type="ECO:0000313" key="2">
    <source>
        <dbReference type="EMBL" id="BAQ57272.1"/>
    </source>
</evidence>